<evidence type="ECO:0000256" key="7">
    <source>
        <dbReference type="ARBA" id="ARBA00023242"/>
    </source>
</evidence>
<feature type="compositionally biased region" description="Low complexity" evidence="8">
    <location>
        <begin position="164"/>
        <end position="192"/>
    </location>
</feature>
<keyword evidence="5" id="KW-0010">Activator</keyword>
<dbReference type="InterPro" id="IPR046347">
    <property type="entry name" value="bZIP_sf"/>
</dbReference>
<dbReference type="AlphaFoldDB" id="A0AAV1DCL7"/>
<dbReference type="FunFam" id="1.20.5.170:FF:000019">
    <property type="entry name" value="BZIP family transcription factor"/>
    <property type="match status" value="1"/>
</dbReference>
<proteinExistence type="inferred from homology"/>
<feature type="domain" description="BZIP" evidence="9">
    <location>
        <begin position="237"/>
        <end position="281"/>
    </location>
</feature>
<evidence type="ECO:0000313" key="11">
    <source>
        <dbReference type="EMBL" id="CAI9105622.1"/>
    </source>
</evidence>
<dbReference type="PROSITE" id="PS50217">
    <property type="entry name" value="BZIP"/>
    <property type="match status" value="1"/>
</dbReference>
<dbReference type="InterPro" id="IPR025422">
    <property type="entry name" value="TGA_domain"/>
</dbReference>
<keyword evidence="6" id="KW-0804">Transcription</keyword>
<comment type="similarity">
    <text evidence="2">Belongs to the bZIP family.</text>
</comment>
<dbReference type="InterPro" id="IPR004827">
    <property type="entry name" value="bZIP"/>
</dbReference>
<dbReference type="SUPFAM" id="SSF57959">
    <property type="entry name" value="Leucine zipper domain"/>
    <property type="match status" value="1"/>
</dbReference>
<evidence type="ECO:0000256" key="1">
    <source>
        <dbReference type="ARBA" id="ARBA00004123"/>
    </source>
</evidence>
<dbReference type="GO" id="GO:0003700">
    <property type="term" value="F:DNA-binding transcription factor activity"/>
    <property type="evidence" value="ECO:0007669"/>
    <property type="project" value="InterPro"/>
</dbReference>
<dbReference type="GO" id="GO:0043565">
    <property type="term" value="F:sequence-specific DNA binding"/>
    <property type="evidence" value="ECO:0007669"/>
    <property type="project" value="InterPro"/>
</dbReference>
<evidence type="ECO:0000259" key="10">
    <source>
        <dbReference type="PROSITE" id="PS51806"/>
    </source>
</evidence>
<evidence type="ECO:0000259" key="9">
    <source>
        <dbReference type="PROSITE" id="PS50217"/>
    </source>
</evidence>
<feature type="compositionally biased region" description="Polar residues" evidence="8">
    <location>
        <begin position="134"/>
        <end position="144"/>
    </location>
</feature>
<gene>
    <name evidence="11" type="ORF">OLC1_LOCUS14278</name>
</gene>
<dbReference type="PROSITE" id="PS00036">
    <property type="entry name" value="BZIP_BASIC"/>
    <property type="match status" value="1"/>
</dbReference>
<dbReference type="PROSITE" id="PS51806">
    <property type="entry name" value="DOG1"/>
    <property type="match status" value="1"/>
</dbReference>
<dbReference type="SMART" id="SM00338">
    <property type="entry name" value="BRLZ"/>
    <property type="match status" value="1"/>
</dbReference>
<sequence length="544" mass="60782">MASQRVVGEASLSNSGPSHHHHHQLHHPHHHHHNNTMSSYAVFRGLNPPSTSFINQDGSSFDFGELEEAIVLQGVKINCNNNNDESKPSPLYAASVRPAATLEMFPSWPTRLIQTTTGGSSKSGGESTDDSGSALNNNTLSSRGDQTRLDTESPVSRRTSSETQQAQNNHLHHLQNQQQLQLDQQKQNHQHQMANINNNHDGPKSEMILHAQAQPSSAKPTTEKRRGPGSTSDKVLDAKTLRRLAQNREAARKSRLRKKAYVQQLETSRIRLTQIEQDLQRARAQGIFLGGGGPGGNISSGAAMFDMEYARWLDDDQRYMSELRTALQAHLVDGDLRVIVDRYFQHYDEIFQLKGVAVKSDVFHLITGMWTTPAERCFLWMGGFRPSELIKMLIAQLDPLTEQQVVGIYGLQHSSQQAEEALTQGLEQLQQSLVETIASGTVNDGMHHMAVALGKLTNLEGFVRQADNLRQQTLHHLPRILTVRQVARCFLVIGEYYGRLRALSSLWASRPRESMIGDETSCQTSSELQIVQVQQSSQNQFSNF</sequence>
<accession>A0AAV1DCL7</accession>
<evidence type="ECO:0000256" key="2">
    <source>
        <dbReference type="ARBA" id="ARBA00007163"/>
    </source>
</evidence>
<protein>
    <submittedName>
        <fullName evidence="11">OLC1v1004592C1</fullName>
    </submittedName>
</protein>
<dbReference type="PANTHER" id="PTHR45693:SF9">
    <property type="entry name" value="TRANSCRIPTION FACTOR TGA9"/>
    <property type="match status" value="1"/>
</dbReference>
<dbReference type="PANTHER" id="PTHR45693">
    <property type="entry name" value="TRANSCRIPTION FACTOR TGA9"/>
    <property type="match status" value="1"/>
</dbReference>
<feature type="compositionally biased region" description="Polar residues" evidence="8">
    <location>
        <begin position="153"/>
        <end position="163"/>
    </location>
</feature>
<dbReference type="GO" id="GO:0005634">
    <property type="term" value="C:nucleus"/>
    <property type="evidence" value="ECO:0007669"/>
    <property type="project" value="UniProtKB-SubCell"/>
</dbReference>
<dbReference type="Pfam" id="PF14144">
    <property type="entry name" value="DOG1"/>
    <property type="match status" value="1"/>
</dbReference>
<evidence type="ECO:0000256" key="4">
    <source>
        <dbReference type="ARBA" id="ARBA00023125"/>
    </source>
</evidence>
<dbReference type="EMBL" id="OX459122">
    <property type="protein sequence ID" value="CAI9105622.1"/>
    <property type="molecule type" value="Genomic_DNA"/>
</dbReference>
<keyword evidence="3" id="KW-0805">Transcription regulation</keyword>
<evidence type="ECO:0000313" key="12">
    <source>
        <dbReference type="Proteomes" id="UP001161247"/>
    </source>
</evidence>
<dbReference type="Gene3D" id="1.20.5.170">
    <property type="match status" value="1"/>
</dbReference>
<keyword evidence="12" id="KW-1185">Reference proteome</keyword>
<evidence type="ECO:0000256" key="3">
    <source>
        <dbReference type="ARBA" id="ARBA00023015"/>
    </source>
</evidence>
<evidence type="ECO:0000256" key="8">
    <source>
        <dbReference type="SAM" id="MobiDB-lite"/>
    </source>
</evidence>
<feature type="domain" description="DOG1" evidence="10">
    <location>
        <begin position="302"/>
        <end position="510"/>
    </location>
</feature>
<name>A0AAV1DCL7_OLDCO</name>
<feature type="compositionally biased region" description="Basic residues" evidence="8">
    <location>
        <begin position="18"/>
        <end position="34"/>
    </location>
</feature>
<dbReference type="GO" id="GO:0006351">
    <property type="term" value="P:DNA-templated transcription"/>
    <property type="evidence" value="ECO:0007669"/>
    <property type="project" value="InterPro"/>
</dbReference>
<feature type="compositionally biased region" description="Low complexity" evidence="8">
    <location>
        <begin position="115"/>
        <end position="133"/>
    </location>
</feature>
<reference evidence="11" key="1">
    <citation type="submission" date="2023-03" db="EMBL/GenBank/DDBJ databases">
        <authorList>
            <person name="Julca I."/>
        </authorList>
    </citation>
    <scope>NUCLEOTIDE SEQUENCE</scope>
</reference>
<comment type="subcellular location">
    <subcellularLocation>
        <location evidence="1">Nucleus</location>
    </subcellularLocation>
</comment>
<evidence type="ECO:0000256" key="6">
    <source>
        <dbReference type="ARBA" id="ARBA00023163"/>
    </source>
</evidence>
<keyword evidence="4" id="KW-0238">DNA-binding</keyword>
<organism evidence="11 12">
    <name type="scientific">Oldenlandia corymbosa var. corymbosa</name>
    <dbReference type="NCBI Taxonomy" id="529605"/>
    <lineage>
        <taxon>Eukaryota</taxon>
        <taxon>Viridiplantae</taxon>
        <taxon>Streptophyta</taxon>
        <taxon>Embryophyta</taxon>
        <taxon>Tracheophyta</taxon>
        <taxon>Spermatophyta</taxon>
        <taxon>Magnoliopsida</taxon>
        <taxon>eudicotyledons</taxon>
        <taxon>Gunneridae</taxon>
        <taxon>Pentapetalae</taxon>
        <taxon>asterids</taxon>
        <taxon>lamiids</taxon>
        <taxon>Gentianales</taxon>
        <taxon>Rubiaceae</taxon>
        <taxon>Rubioideae</taxon>
        <taxon>Spermacoceae</taxon>
        <taxon>Hedyotis-Oldenlandia complex</taxon>
        <taxon>Oldenlandia</taxon>
    </lineage>
</organism>
<keyword evidence="7" id="KW-0539">Nucleus</keyword>
<evidence type="ECO:0000256" key="5">
    <source>
        <dbReference type="ARBA" id="ARBA00023159"/>
    </source>
</evidence>
<feature type="region of interest" description="Disordered" evidence="8">
    <location>
        <begin position="107"/>
        <end position="235"/>
    </location>
</feature>
<dbReference type="Proteomes" id="UP001161247">
    <property type="component" value="Chromosome 5"/>
</dbReference>
<feature type="region of interest" description="Disordered" evidence="8">
    <location>
        <begin position="1"/>
        <end position="35"/>
    </location>
</feature>
<dbReference type="Pfam" id="PF00170">
    <property type="entry name" value="bZIP_1"/>
    <property type="match status" value="1"/>
</dbReference>